<dbReference type="SUPFAM" id="SSF53187">
    <property type="entry name" value="Zn-dependent exopeptidases"/>
    <property type="match status" value="1"/>
</dbReference>
<evidence type="ECO:0000256" key="7">
    <source>
        <dbReference type="ARBA" id="ARBA00022605"/>
    </source>
</evidence>
<dbReference type="InterPro" id="IPR050072">
    <property type="entry name" value="Peptidase_M20A"/>
</dbReference>
<dbReference type="GO" id="GO:0006526">
    <property type="term" value="P:L-arginine biosynthetic process"/>
    <property type="evidence" value="ECO:0007669"/>
    <property type="project" value="TreeGrafter"/>
</dbReference>
<evidence type="ECO:0000256" key="3">
    <source>
        <dbReference type="ARBA" id="ARBA00006746"/>
    </source>
</evidence>
<dbReference type="PANTHER" id="PTHR43808:SF31">
    <property type="entry name" value="N-ACETYL-L-CITRULLINE DEACETYLASE"/>
    <property type="match status" value="1"/>
</dbReference>
<dbReference type="HAMAP" id="MF_01690">
    <property type="entry name" value="DapE"/>
    <property type="match status" value="1"/>
</dbReference>
<keyword evidence="9 16" id="KW-0378">Hydrolase</keyword>
<dbReference type="Gene3D" id="3.30.70.360">
    <property type="match status" value="1"/>
</dbReference>
<dbReference type="SUPFAM" id="SSF55031">
    <property type="entry name" value="Bacterial exopeptidase dimerisation domain"/>
    <property type="match status" value="1"/>
</dbReference>
<keyword evidence="11" id="KW-0220">Diaminopimelate biosynthesis</keyword>
<dbReference type="Pfam" id="PF07687">
    <property type="entry name" value="M20_dimer"/>
    <property type="match status" value="1"/>
</dbReference>
<dbReference type="UniPathway" id="UPA00034">
    <property type="reaction ID" value="UER00021"/>
</dbReference>
<evidence type="ECO:0000256" key="8">
    <source>
        <dbReference type="ARBA" id="ARBA00022723"/>
    </source>
</evidence>
<evidence type="ECO:0000256" key="9">
    <source>
        <dbReference type="ARBA" id="ARBA00022801"/>
    </source>
</evidence>
<evidence type="ECO:0000256" key="14">
    <source>
        <dbReference type="ARBA" id="ARBA00051301"/>
    </source>
</evidence>
<dbReference type="InterPro" id="IPR002933">
    <property type="entry name" value="Peptidase_M20"/>
</dbReference>
<evidence type="ECO:0000256" key="11">
    <source>
        <dbReference type="ARBA" id="ARBA00022915"/>
    </source>
</evidence>
<dbReference type="GO" id="GO:0019877">
    <property type="term" value="P:diaminopimelate biosynthetic process"/>
    <property type="evidence" value="ECO:0007669"/>
    <property type="project" value="UniProtKB-KW"/>
</dbReference>
<dbReference type="EMBL" id="UOED01000036">
    <property type="protein sequence ID" value="VAV88798.1"/>
    <property type="molecule type" value="Genomic_DNA"/>
</dbReference>
<dbReference type="InterPro" id="IPR001261">
    <property type="entry name" value="ArgE/DapE_CS"/>
</dbReference>
<dbReference type="InterPro" id="IPR005941">
    <property type="entry name" value="DapE_proteobac"/>
</dbReference>
<dbReference type="PROSITE" id="PS00759">
    <property type="entry name" value="ARGE_DAPE_CPG2_2"/>
    <property type="match status" value="1"/>
</dbReference>
<dbReference type="InterPro" id="IPR011650">
    <property type="entry name" value="Peptidase_M20_dimer"/>
</dbReference>
<dbReference type="GO" id="GO:0008777">
    <property type="term" value="F:acetylornithine deacetylase activity"/>
    <property type="evidence" value="ECO:0007669"/>
    <property type="project" value="TreeGrafter"/>
</dbReference>
<dbReference type="InterPro" id="IPR036264">
    <property type="entry name" value="Bact_exopeptidase_dim_dom"/>
</dbReference>
<comment type="subunit">
    <text evidence="4">Homodimer.</text>
</comment>
<gene>
    <name evidence="16" type="ORF">MNBD_ALPHA02-2296</name>
</gene>
<proteinExistence type="inferred from homology"/>
<evidence type="ECO:0000256" key="5">
    <source>
        <dbReference type="ARBA" id="ARBA00011921"/>
    </source>
</evidence>
<dbReference type="Gene3D" id="3.40.630.10">
    <property type="entry name" value="Zn peptidases"/>
    <property type="match status" value="2"/>
</dbReference>
<dbReference type="CDD" id="cd03891">
    <property type="entry name" value="M20_DapE_proteobac"/>
    <property type="match status" value="1"/>
</dbReference>
<evidence type="ECO:0000256" key="2">
    <source>
        <dbReference type="ARBA" id="ARBA00005130"/>
    </source>
</evidence>
<evidence type="ECO:0000256" key="13">
    <source>
        <dbReference type="ARBA" id="ARBA00031891"/>
    </source>
</evidence>
<sequence>MGVDAIQLTRDLIRCPSVTPQDAGALDVVQGALDGLGFTCYRLPFGAGADRVDNLYARLGTASPNFCFAGHTDVVPAGEHSHWQDDPFGAEIRDGAIFGRGASDMKGAIAAFVAATSEFIGGAADFTGSISFLITGDEEGPAVNGTLKMLDWLTEKGEILDYCLVGEPTNPGHIGDMAKIGRRGSLNGRLVVRGTQGHVAYPHLADNPIPRLVRILDGLLARDFNDGNDHFQPTNLEVVSVDVGNGASNVIPAQAEARFNIRFNNARNDHDLQQWVRSVCDGVGGDYDLEMRASGDAFLTPPGVLSGLITDAVQKVTGRVVDLSTSGGTSDARFIKDHCPVSEFGLVNQTMHKVDECVRLDDLAELTAIYREILMAFFKGKVDGKE</sequence>
<comment type="catalytic activity">
    <reaction evidence="14">
        <text>N-succinyl-(2S,6S)-2,6-diaminopimelate + H2O = (2S,6S)-2,6-diaminopimelate + succinate</text>
        <dbReference type="Rhea" id="RHEA:22608"/>
        <dbReference type="ChEBI" id="CHEBI:15377"/>
        <dbReference type="ChEBI" id="CHEBI:30031"/>
        <dbReference type="ChEBI" id="CHEBI:57609"/>
        <dbReference type="ChEBI" id="CHEBI:58087"/>
        <dbReference type="EC" id="3.5.1.18"/>
    </reaction>
</comment>
<accession>A0A3B0RKL5</accession>
<dbReference type="Pfam" id="PF01546">
    <property type="entry name" value="Peptidase_M20"/>
    <property type="match status" value="1"/>
</dbReference>
<dbReference type="EC" id="3.5.1.18" evidence="5"/>
<dbReference type="NCBIfam" id="NF009557">
    <property type="entry name" value="PRK13009.1"/>
    <property type="match status" value="1"/>
</dbReference>
<keyword evidence="12" id="KW-0457">Lysine biosynthesis</keyword>
<dbReference type="NCBIfam" id="TIGR01246">
    <property type="entry name" value="dapE_proteo"/>
    <property type="match status" value="1"/>
</dbReference>
<evidence type="ECO:0000256" key="10">
    <source>
        <dbReference type="ARBA" id="ARBA00022833"/>
    </source>
</evidence>
<dbReference type="GO" id="GO:0009014">
    <property type="term" value="F:succinyl-diaminopimelate desuccinylase activity"/>
    <property type="evidence" value="ECO:0007669"/>
    <property type="project" value="UniProtKB-EC"/>
</dbReference>
<keyword evidence="7" id="KW-0028">Amino-acid biosynthesis</keyword>
<comment type="cofactor">
    <cofactor evidence="1">
        <name>Zn(2+)</name>
        <dbReference type="ChEBI" id="CHEBI:29105"/>
    </cofactor>
</comment>
<feature type="domain" description="Peptidase M20 dimerisation" evidence="15">
    <location>
        <begin position="180"/>
        <end position="283"/>
    </location>
</feature>
<evidence type="ECO:0000256" key="6">
    <source>
        <dbReference type="ARBA" id="ARBA00022391"/>
    </source>
</evidence>
<dbReference type="AlphaFoldDB" id="A0A3B0RKL5"/>
<keyword evidence="10" id="KW-0862">Zinc</keyword>
<name>A0A3B0RKL5_9ZZZZ</name>
<comment type="similarity">
    <text evidence="3">Belongs to the peptidase M20A family. DapE subfamily.</text>
</comment>
<protein>
    <recommendedName>
        <fullName evidence="6">Succinyl-diaminopimelate desuccinylase</fullName>
        <ecNumber evidence="5">3.5.1.18</ecNumber>
    </recommendedName>
    <alternativeName>
        <fullName evidence="13">N-succinyl-LL-2,6-diaminoheptanedioate amidohydrolase</fullName>
    </alternativeName>
</protein>
<comment type="pathway">
    <text evidence="2">Amino-acid biosynthesis; L-lysine biosynthesis via DAP pathway; LL-2,6-diaminopimelate from (S)-tetrahydrodipicolinate (succinylase route): step 3/3.</text>
</comment>
<evidence type="ECO:0000256" key="4">
    <source>
        <dbReference type="ARBA" id="ARBA00011738"/>
    </source>
</evidence>
<dbReference type="PANTHER" id="PTHR43808">
    <property type="entry name" value="ACETYLORNITHINE DEACETYLASE"/>
    <property type="match status" value="1"/>
</dbReference>
<dbReference type="GO" id="GO:0046872">
    <property type="term" value="F:metal ion binding"/>
    <property type="evidence" value="ECO:0007669"/>
    <property type="project" value="UniProtKB-KW"/>
</dbReference>
<dbReference type="GO" id="GO:0009089">
    <property type="term" value="P:lysine biosynthetic process via diaminopimelate"/>
    <property type="evidence" value="ECO:0007669"/>
    <property type="project" value="UniProtKB-UniPathway"/>
</dbReference>
<evidence type="ECO:0000256" key="1">
    <source>
        <dbReference type="ARBA" id="ARBA00001947"/>
    </source>
</evidence>
<organism evidence="16">
    <name type="scientific">hydrothermal vent metagenome</name>
    <dbReference type="NCBI Taxonomy" id="652676"/>
    <lineage>
        <taxon>unclassified sequences</taxon>
        <taxon>metagenomes</taxon>
        <taxon>ecological metagenomes</taxon>
    </lineage>
</organism>
<evidence type="ECO:0000313" key="16">
    <source>
        <dbReference type="EMBL" id="VAV88798.1"/>
    </source>
</evidence>
<reference evidence="16" key="1">
    <citation type="submission" date="2018-06" db="EMBL/GenBank/DDBJ databases">
        <authorList>
            <person name="Zhirakovskaya E."/>
        </authorList>
    </citation>
    <scope>NUCLEOTIDE SEQUENCE</scope>
</reference>
<keyword evidence="8" id="KW-0479">Metal-binding</keyword>
<evidence type="ECO:0000259" key="15">
    <source>
        <dbReference type="Pfam" id="PF07687"/>
    </source>
</evidence>
<evidence type="ECO:0000256" key="12">
    <source>
        <dbReference type="ARBA" id="ARBA00023154"/>
    </source>
</evidence>